<evidence type="ECO:0000313" key="2">
    <source>
        <dbReference type="Proteomes" id="UP000249341"/>
    </source>
</evidence>
<dbReference type="OrthoDB" id="3297172at2"/>
<dbReference type="Proteomes" id="UP000249341">
    <property type="component" value="Unassembled WGS sequence"/>
</dbReference>
<dbReference type="EMBL" id="QLMJ01000002">
    <property type="protein sequence ID" value="RAK42574.1"/>
    <property type="molecule type" value="Genomic_DNA"/>
</dbReference>
<protein>
    <submittedName>
        <fullName evidence="1">Uncharacterized protein</fullName>
    </submittedName>
</protein>
<keyword evidence="2" id="KW-1185">Reference proteome</keyword>
<dbReference type="RefSeq" id="WP_111647723.1">
    <property type="nucleotide sequence ID" value="NZ_JACHWI010000003.1"/>
</dbReference>
<comment type="caution">
    <text evidence="1">The sequence shown here is derived from an EMBL/GenBank/DDBJ whole genome shotgun (WGS) entry which is preliminary data.</text>
</comment>
<accession>A0A327ZN37</accession>
<organism evidence="1 2">
    <name type="scientific">Actinoplanes lutulentus</name>
    <dbReference type="NCBI Taxonomy" id="1287878"/>
    <lineage>
        <taxon>Bacteria</taxon>
        <taxon>Bacillati</taxon>
        <taxon>Actinomycetota</taxon>
        <taxon>Actinomycetes</taxon>
        <taxon>Micromonosporales</taxon>
        <taxon>Micromonosporaceae</taxon>
        <taxon>Actinoplanes</taxon>
    </lineage>
</organism>
<dbReference type="AlphaFoldDB" id="A0A327ZN37"/>
<proteinExistence type="predicted"/>
<evidence type="ECO:0000313" key="1">
    <source>
        <dbReference type="EMBL" id="RAK42574.1"/>
    </source>
</evidence>
<reference evidence="1 2" key="1">
    <citation type="submission" date="2018-06" db="EMBL/GenBank/DDBJ databases">
        <title>Genomic Encyclopedia of Type Strains, Phase III (KMG-III): the genomes of soil and plant-associated and newly described type strains.</title>
        <authorList>
            <person name="Whitman W."/>
        </authorList>
    </citation>
    <scope>NUCLEOTIDE SEQUENCE [LARGE SCALE GENOMIC DNA]</scope>
    <source>
        <strain evidence="1 2">CGMCC 4.7090</strain>
    </source>
</reference>
<name>A0A327ZN37_9ACTN</name>
<sequence length="90" mass="9663">MTVLSLDAEVYGLTRPTVEDARDAVLRVHRSNGPVIWEQLVRAAGSGSSLDRLLPVMAAADPTTRLCALALQIRLTAYTELAAAQTTVRS</sequence>
<gene>
    <name evidence="1" type="ORF">B0I29_102399</name>
</gene>